<sequence>VTKKRGLNLLKILDYALSDKAYIPLILWLALREASRWKAELIVAPQKIWPHIRSHILLNLLTVHREQVYFLHKNSKKSPLPEQLQNICLDYCDSDSAFT</sequence>
<organism evidence="1">
    <name type="scientific">marine sediment metagenome</name>
    <dbReference type="NCBI Taxonomy" id="412755"/>
    <lineage>
        <taxon>unclassified sequences</taxon>
        <taxon>metagenomes</taxon>
        <taxon>ecological metagenomes</taxon>
    </lineage>
</organism>
<accession>X0V9S9</accession>
<name>X0V9S9_9ZZZZ</name>
<reference evidence="1" key="1">
    <citation type="journal article" date="2014" name="Front. Microbiol.">
        <title>High frequency of phylogenetically diverse reductive dehalogenase-homologous genes in deep subseafloor sedimentary metagenomes.</title>
        <authorList>
            <person name="Kawai M."/>
            <person name="Futagami T."/>
            <person name="Toyoda A."/>
            <person name="Takaki Y."/>
            <person name="Nishi S."/>
            <person name="Hori S."/>
            <person name="Arai W."/>
            <person name="Tsubouchi T."/>
            <person name="Morono Y."/>
            <person name="Uchiyama I."/>
            <person name="Ito T."/>
            <person name="Fujiyama A."/>
            <person name="Inagaki F."/>
            <person name="Takami H."/>
        </authorList>
    </citation>
    <scope>NUCLEOTIDE SEQUENCE</scope>
    <source>
        <strain evidence="1">Expedition CK06-06</strain>
    </source>
</reference>
<gene>
    <name evidence="1" type="ORF">S01H1_57762</name>
</gene>
<comment type="caution">
    <text evidence="1">The sequence shown here is derived from an EMBL/GenBank/DDBJ whole genome shotgun (WGS) entry which is preliminary data.</text>
</comment>
<feature type="non-terminal residue" evidence="1">
    <location>
        <position position="1"/>
    </location>
</feature>
<dbReference type="EMBL" id="BARS01037693">
    <property type="protein sequence ID" value="GAG14899.1"/>
    <property type="molecule type" value="Genomic_DNA"/>
</dbReference>
<evidence type="ECO:0000313" key="1">
    <source>
        <dbReference type="EMBL" id="GAG14899.1"/>
    </source>
</evidence>
<dbReference type="AlphaFoldDB" id="X0V9S9"/>
<protein>
    <submittedName>
        <fullName evidence="1">Uncharacterized protein</fullName>
    </submittedName>
</protein>
<proteinExistence type="predicted"/>